<name>A0A2S2QBD5_9HEMI</name>
<reference evidence="2" key="1">
    <citation type="submission" date="2018-04" db="EMBL/GenBank/DDBJ databases">
        <title>Transcriptome assembly of Sipha flava.</title>
        <authorList>
            <person name="Scully E.D."/>
            <person name="Geib S.M."/>
            <person name="Palmer N.A."/>
            <person name="Koch K."/>
            <person name="Bradshaw J."/>
            <person name="Heng-Moss T."/>
            <person name="Sarath G."/>
        </authorList>
    </citation>
    <scope>NUCLEOTIDE SEQUENCE</scope>
</reference>
<protein>
    <submittedName>
        <fullName evidence="2">Uncharacterized protein</fullName>
    </submittedName>
</protein>
<dbReference type="AlphaFoldDB" id="A0A2S2QBD5"/>
<evidence type="ECO:0000313" key="2">
    <source>
        <dbReference type="EMBL" id="MBY74951.1"/>
    </source>
</evidence>
<gene>
    <name evidence="2" type="ORF">g.69873</name>
</gene>
<dbReference type="EMBL" id="GGMS01005748">
    <property type="protein sequence ID" value="MBY74951.1"/>
    <property type="molecule type" value="Transcribed_RNA"/>
</dbReference>
<accession>A0A2S2QBD5</accession>
<evidence type="ECO:0000256" key="1">
    <source>
        <dbReference type="SAM" id="MobiDB-lite"/>
    </source>
</evidence>
<organism evidence="2">
    <name type="scientific">Sipha flava</name>
    <name type="common">yellow sugarcane aphid</name>
    <dbReference type="NCBI Taxonomy" id="143950"/>
    <lineage>
        <taxon>Eukaryota</taxon>
        <taxon>Metazoa</taxon>
        <taxon>Ecdysozoa</taxon>
        <taxon>Arthropoda</taxon>
        <taxon>Hexapoda</taxon>
        <taxon>Insecta</taxon>
        <taxon>Pterygota</taxon>
        <taxon>Neoptera</taxon>
        <taxon>Paraneoptera</taxon>
        <taxon>Hemiptera</taxon>
        <taxon>Sternorrhyncha</taxon>
        <taxon>Aphidomorpha</taxon>
        <taxon>Aphidoidea</taxon>
        <taxon>Aphididae</taxon>
        <taxon>Sipha</taxon>
    </lineage>
</organism>
<dbReference type="OrthoDB" id="6619622at2759"/>
<feature type="region of interest" description="Disordered" evidence="1">
    <location>
        <begin position="1"/>
        <end position="54"/>
    </location>
</feature>
<sequence>MNCYKSCIPTTSGASEPQRPAGVGGSGVKTGTNVAGPLRSSSSDREGTGVDDQAPATLYITGAKLMNCGPRRRQRATWSPEVILASTAVEKSHVTTRDRHSQTEWNFEKVGRRDFGTQTCSHIEVQTTEVGVQTTVGSTRTEIFPPAPCSVIPIAVPSPEATKEPEAIFASSMDVIEKREALTTCLESLPNSSTKQESQSTETLLIKIEREVPYAVESIDEVIVSLMASPVTYTEEGEDNYKKELLIAITGLHEINLRSRFLKVKYLLNSYERMAWFASVLVKYLLSK</sequence>
<proteinExistence type="predicted"/>